<dbReference type="PANTHER" id="PTHR30615">
    <property type="entry name" value="UNCHARACTERIZED PROTEIN YJBQ-RELATED"/>
    <property type="match status" value="1"/>
</dbReference>
<dbReference type="NCBIfam" id="TIGR00149">
    <property type="entry name" value="TIGR00149_YjbQ"/>
    <property type="match status" value="1"/>
</dbReference>
<evidence type="ECO:0000256" key="1">
    <source>
        <dbReference type="ARBA" id="ARBA00005534"/>
    </source>
</evidence>
<dbReference type="InterPro" id="IPR035917">
    <property type="entry name" value="YjbQ-like_sf"/>
</dbReference>
<dbReference type="Proteomes" id="UP000317369">
    <property type="component" value="Chromosome"/>
</dbReference>
<sequence>MATHQDQIQFSTRPNGDMHDITEQVQTIVSASNIQTGIAHIFNVGSTAVIGTIEYEPGLISDLPSILNKLMPPSKHYGHEQTWHDGNGHSHLQASTLGPSESIPIANNQLVLGTWQQIFHLECDNKPRDRAVIVTILGN</sequence>
<name>A0A517YW32_9BACT</name>
<dbReference type="InterPro" id="IPR001602">
    <property type="entry name" value="UPF0047_YjbQ-like"/>
</dbReference>
<evidence type="ECO:0000313" key="3">
    <source>
        <dbReference type="Proteomes" id="UP000317369"/>
    </source>
</evidence>
<dbReference type="Pfam" id="PF01894">
    <property type="entry name" value="YjbQ"/>
    <property type="match status" value="1"/>
</dbReference>
<protein>
    <recommendedName>
        <fullName evidence="4">Secondary thiamine-phosphate synthase enzyme</fullName>
    </recommendedName>
</protein>
<accession>A0A517YW32</accession>
<comment type="similarity">
    <text evidence="1">Belongs to the UPF0047 family.</text>
</comment>
<dbReference type="PANTHER" id="PTHR30615:SF8">
    <property type="entry name" value="UPF0047 PROTEIN C4A8.02C"/>
    <property type="match status" value="1"/>
</dbReference>
<dbReference type="AlphaFoldDB" id="A0A517YW32"/>
<dbReference type="KEGG" id="pcor:KS4_24890"/>
<dbReference type="Gene3D" id="2.60.120.460">
    <property type="entry name" value="YjbQ-like"/>
    <property type="match status" value="1"/>
</dbReference>
<evidence type="ECO:0008006" key="4">
    <source>
        <dbReference type="Google" id="ProtNLM"/>
    </source>
</evidence>
<organism evidence="2 3">
    <name type="scientific">Poriferisphaera corsica</name>
    <dbReference type="NCBI Taxonomy" id="2528020"/>
    <lineage>
        <taxon>Bacteria</taxon>
        <taxon>Pseudomonadati</taxon>
        <taxon>Planctomycetota</taxon>
        <taxon>Phycisphaerae</taxon>
        <taxon>Phycisphaerales</taxon>
        <taxon>Phycisphaeraceae</taxon>
        <taxon>Poriferisphaera</taxon>
    </lineage>
</organism>
<reference evidence="2 3" key="1">
    <citation type="submission" date="2019-02" db="EMBL/GenBank/DDBJ databases">
        <title>Deep-cultivation of Planctomycetes and their phenomic and genomic characterization uncovers novel biology.</title>
        <authorList>
            <person name="Wiegand S."/>
            <person name="Jogler M."/>
            <person name="Boedeker C."/>
            <person name="Pinto D."/>
            <person name="Vollmers J."/>
            <person name="Rivas-Marin E."/>
            <person name="Kohn T."/>
            <person name="Peeters S.H."/>
            <person name="Heuer A."/>
            <person name="Rast P."/>
            <person name="Oberbeckmann S."/>
            <person name="Bunk B."/>
            <person name="Jeske O."/>
            <person name="Meyerdierks A."/>
            <person name="Storesund J.E."/>
            <person name="Kallscheuer N."/>
            <person name="Luecker S."/>
            <person name="Lage O.M."/>
            <person name="Pohl T."/>
            <person name="Merkel B.J."/>
            <person name="Hornburger P."/>
            <person name="Mueller R.-W."/>
            <person name="Bruemmer F."/>
            <person name="Labrenz M."/>
            <person name="Spormann A.M."/>
            <person name="Op den Camp H."/>
            <person name="Overmann J."/>
            <person name="Amann R."/>
            <person name="Jetten M.S.M."/>
            <person name="Mascher T."/>
            <person name="Medema M.H."/>
            <person name="Devos D.P."/>
            <person name="Kaster A.-K."/>
            <person name="Ovreas L."/>
            <person name="Rohde M."/>
            <person name="Galperin M.Y."/>
            <person name="Jogler C."/>
        </authorList>
    </citation>
    <scope>NUCLEOTIDE SEQUENCE [LARGE SCALE GENOMIC DNA]</scope>
    <source>
        <strain evidence="2 3">KS4</strain>
    </source>
</reference>
<proteinExistence type="inferred from homology"/>
<dbReference type="OrthoDB" id="9801725at2"/>
<dbReference type="RefSeq" id="WP_145078217.1">
    <property type="nucleotide sequence ID" value="NZ_CP036425.1"/>
</dbReference>
<dbReference type="SUPFAM" id="SSF111038">
    <property type="entry name" value="YjbQ-like"/>
    <property type="match status" value="1"/>
</dbReference>
<dbReference type="EMBL" id="CP036425">
    <property type="protein sequence ID" value="QDU34419.1"/>
    <property type="molecule type" value="Genomic_DNA"/>
</dbReference>
<gene>
    <name evidence="2" type="ORF">KS4_24890</name>
</gene>
<evidence type="ECO:0000313" key="2">
    <source>
        <dbReference type="EMBL" id="QDU34419.1"/>
    </source>
</evidence>
<keyword evidence="3" id="KW-1185">Reference proteome</keyword>
<dbReference type="PIRSF" id="PIRSF004681">
    <property type="entry name" value="UCP004681"/>
    <property type="match status" value="1"/>
</dbReference>